<evidence type="ECO:0000256" key="4">
    <source>
        <dbReference type="PROSITE-ProRule" id="PRU00175"/>
    </source>
</evidence>
<evidence type="ECO:0000313" key="7">
    <source>
        <dbReference type="EMBL" id="RAL37541.1"/>
    </source>
</evidence>
<accession>A0A328CYZ3</accession>
<keyword evidence="2 4" id="KW-0863">Zinc-finger</keyword>
<comment type="caution">
    <text evidence="7">The sequence shown here is derived from an EMBL/GenBank/DDBJ whole genome shotgun (WGS) entry which is preliminary data.</text>
</comment>
<dbReference type="InterPro" id="IPR001841">
    <property type="entry name" value="Znf_RING"/>
</dbReference>
<sequence>MRPPTQALSFFIFCIIFTYICKKSIKMLPSSSFINYVIFIATQLKWAWDYLLLQSFCQAGRQPSCVFEVSAPGPGVRRFEGGPGVECAVCLCPVERGEEVRELRCEHVFHRACLDRWLGTGRMTCPLCRNHVKPPHAAALSGLHHEVIVLDVFGGRRSHRDRSTWWLR</sequence>
<dbReference type="SMART" id="SM00184">
    <property type="entry name" value="RING"/>
    <property type="match status" value="1"/>
</dbReference>
<dbReference type="PROSITE" id="PS50089">
    <property type="entry name" value="ZF_RING_2"/>
    <property type="match status" value="1"/>
</dbReference>
<reference evidence="7 8" key="1">
    <citation type="submission" date="2018-06" db="EMBL/GenBank/DDBJ databases">
        <title>The Genome of Cuscuta australis (Dodder) Provides Insight into the Evolution of Plant Parasitism.</title>
        <authorList>
            <person name="Liu H."/>
        </authorList>
    </citation>
    <scope>NUCLEOTIDE SEQUENCE [LARGE SCALE GENOMIC DNA]</scope>
    <source>
        <strain evidence="8">cv. Yunnan</strain>
        <tissue evidence="7">Vines</tissue>
    </source>
</reference>
<dbReference type="SMART" id="SM00744">
    <property type="entry name" value="RINGv"/>
    <property type="match status" value="1"/>
</dbReference>
<name>A0A328CYZ3_9ASTE</name>
<keyword evidence="5" id="KW-1133">Transmembrane helix</keyword>
<keyword evidence="8" id="KW-1185">Reference proteome</keyword>
<dbReference type="EMBL" id="NQVE01000215">
    <property type="protein sequence ID" value="RAL37541.1"/>
    <property type="molecule type" value="Genomic_DNA"/>
</dbReference>
<dbReference type="GO" id="GO:0061630">
    <property type="term" value="F:ubiquitin protein ligase activity"/>
    <property type="evidence" value="ECO:0007669"/>
    <property type="project" value="TreeGrafter"/>
</dbReference>
<evidence type="ECO:0000256" key="3">
    <source>
        <dbReference type="ARBA" id="ARBA00022833"/>
    </source>
</evidence>
<evidence type="ECO:0000256" key="1">
    <source>
        <dbReference type="ARBA" id="ARBA00022723"/>
    </source>
</evidence>
<dbReference type="GO" id="GO:0008270">
    <property type="term" value="F:zinc ion binding"/>
    <property type="evidence" value="ECO:0007669"/>
    <property type="project" value="UniProtKB-KW"/>
</dbReference>
<dbReference type="InterPro" id="IPR011016">
    <property type="entry name" value="Znf_RING-CH"/>
</dbReference>
<dbReference type="GO" id="GO:0016567">
    <property type="term" value="P:protein ubiquitination"/>
    <property type="evidence" value="ECO:0007669"/>
    <property type="project" value="TreeGrafter"/>
</dbReference>
<protein>
    <recommendedName>
        <fullName evidence="6">RING-type domain-containing protein</fullName>
    </recommendedName>
</protein>
<dbReference type="InterPro" id="IPR013083">
    <property type="entry name" value="Znf_RING/FYVE/PHD"/>
</dbReference>
<feature type="transmembrane region" description="Helical" evidence="5">
    <location>
        <begin position="6"/>
        <end position="21"/>
    </location>
</feature>
<evidence type="ECO:0000256" key="2">
    <source>
        <dbReference type="ARBA" id="ARBA00022771"/>
    </source>
</evidence>
<keyword evidence="5" id="KW-0812">Transmembrane</keyword>
<evidence type="ECO:0000256" key="5">
    <source>
        <dbReference type="SAM" id="Phobius"/>
    </source>
</evidence>
<dbReference type="PANTHER" id="PTHR45969">
    <property type="entry name" value="RING ZINC FINGER PROTEIN-RELATED"/>
    <property type="match status" value="1"/>
</dbReference>
<evidence type="ECO:0000259" key="6">
    <source>
        <dbReference type="PROSITE" id="PS50089"/>
    </source>
</evidence>
<keyword evidence="1" id="KW-0479">Metal-binding</keyword>
<gene>
    <name evidence="7" type="ORF">DM860_000235</name>
</gene>
<feature type="domain" description="RING-type" evidence="6">
    <location>
        <begin position="87"/>
        <end position="129"/>
    </location>
</feature>
<dbReference type="AlphaFoldDB" id="A0A328CYZ3"/>
<organism evidence="7 8">
    <name type="scientific">Cuscuta australis</name>
    <dbReference type="NCBI Taxonomy" id="267555"/>
    <lineage>
        <taxon>Eukaryota</taxon>
        <taxon>Viridiplantae</taxon>
        <taxon>Streptophyta</taxon>
        <taxon>Embryophyta</taxon>
        <taxon>Tracheophyta</taxon>
        <taxon>Spermatophyta</taxon>
        <taxon>Magnoliopsida</taxon>
        <taxon>eudicotyledons</taxon>
        <taxon>Gunneridae</taxon>
        <taxon>Pentapetalae</taxon>
        <taxon>asterids</taxon>
        <taxon>lamiids</taxon>
        <taxon>Solanales</taxon>
        <taxon>Convolvulaceae</taxon>
        <taxon>Cuscuteae</taxon>
        <taxon>Cuscuta</taxon>
        <taxon>Cuscuta subgen. Grammica</taxon>
        <taxon>Cuscuta sect. Cleistogrammica</taxon>
    </lineage>
</organism>
<dbReference type="Gene3D" id="3.30.40.10">
    <property type="entry name" value="Zinc/RING finger domain, C3HC4 (zinc finger)"/>
    <property type="match status" value="1"/>
</dbReference>
<evidence type="ECO:0000313" key="8">
    <source>
        <dbReference type="Proteomes" id="UP000249390"/>
    </source>
</evidence>
<proteinExistence type="predicted"/>
<keyword evidence="3" id="KW-0862">Zinc</keyword>
<keyword evidence="5" id="KW-0472">Membrane</keyword>
<dbReference type="Proteomes" id="UP000249390">
    <property type="component" value="Unassembled WGS sequence"/>
</dbReference>
<dbReference type="SUPFAM" id="SSF57850">
    <property type="entry name" value="RING/U-box"/>
    <property type="match status" value="1"/>
</dbReference>
<dbReference type="PANTHER" id="PTHR45969:SF55">
    <property type="entry name" value="OS07G0686300 PROTEIN"/>
    <property type="match status" value="1"/>
</dbReference>
<dbReference type="Pfam" id="PF13639">
    <property type="entry name" value="zf-RING_2"/>
    <property type="match status" value="1"/>
</dbReference>